<organism evidence="1 2">
    <name type="scientific">Clohesyomyces aquaticus</name>
    <dbReference type="NCBI Taxonomy" id="1231657"/>
    <lineage>
        <taxon>Eukaryota</taxon>
        <taxon>Fungi</taxon>
        <taxon>Dikarya</taxon>
        <taxon>Ascomycota</taxon>
        <taxon>Pezizomycotina</taxon>
        <taxon>Dothideomycetes</taxon>
        <taxon>Pleosporomycetidae</taxon>
        <taxon>Pleosporales</taxon>
        <taxon>Lindgomycetaceae</taxon>
        <taxon>Clohesyomyces</taxon>
    </lineage>
</organism>
<reference evidence="1 2" key="1">
    <citation type="submission" date="2016-07" db="EMBL/GenBank/DDBJ databases">
        <title>Pervasive Adenine N6-methylation of Active Genes in Fungi.</title>
        <authorList>
            <consortium name="DOE Joint Genome Institute"/>
            <person name="Mondo S.J."/>
            <person name="Dannebaum R.O."/>
            <person name="Kuo R.C."/>
            <person name="Labutti K."/>
            <person name="Haridas S."/>
            <person name="Kuo A."/>
            <person name="Salamov A."/>
            <person name="Ahrendt S.R."/>
            <person name="Lipzen A."/>
            <person name="Sullivan W."/>
            <person name="Andreopoulos W.B."/>
            <person name="Clum A."/>
            <person name="Lindquist E."/>
            <person name="Daum C."/>
            <person name="Ramamoorthy G.K."/>
            <person name="Gryganskyi A."/>
            <person name="Culley D."/>
            <person name="Magnuson J.K."/>
            <person name="James T.Y."/>
            <person name="O'Malley M.A."/>
            <person name="Stajich J.E."/>
            <person name="Spatafora J.W."/>
            <person name="Visel A."/>
            <person name="Grigoriev I.V."/>
        </authorList>
    </citation>
    <scope>NUCLEOTIDE SEQUENCE [LARGE SCALE GENOMIC DNA]</scope>
    <source>
        <strain evidence="1 2">CBS 115471</strain>
    </source>
</reference>
<sequence>MPQRNRNDMNPWKEILQPDFLSNAIAHSQIIENLTSLIHYFIVNLAGPPVAIISVEKMISANHLVTAGAFATAGEIIALFTKAMSLMNACWEAFKNWFSHKERSMSSETFPLSVARSRVLRCPQKRP</sequence>
<comment type="caution">
    <text evidence="1">The sequence shown here is derived from an EMBL/GenBank/DDBJ whole genome shotgun (WGS) entry which is preliminary data.</text>
</comment>
<protein>
    <submittedName>
        <fullName evidence="1">Uncharacterized protein</fullName>
    </submittedName>
</protein>
<accession>A0A1Y1Y5N4</accession>
<keyword evidence="2" id="KW-1185">Reference proteome</keyword>
<gene>
    <name evidence="1" type="ORF">BCR34DRAFT_594725</name>
</gene>
<name>A0A1Y1Y5N4_9PLEO</name>
<proteinExistence type="predicted"/>
<evidence type="ECO:0000313" key="1">
    <source>
        <dbReference type="EMBL" id="ORX93269.1"/>
    </source>
</evidence>
<dbReference type="OrthoDB" id="3945378at2759"/>
<dbReference type="EMBL" id="MCFA01000349">
    <property type="protein sequence ID" value="ORX93269.1"/>
    <property type="molecule type" value="Genomic_DNA"/>
</dbReference>
<dbReference type="Proteomes" id="UP000193144">
    <property type="component" value="Unassembled WGS sequence"/>
</dbReference>
<evidence type="ECO:0000313" key="2">
    <source>
        <dbReference type="Proteomes" id="UP000193144"/>
    </source>
</evidence>
<dbReference type="AlphaFoldDB" id="A0A1Y1Y5N4"/>